<sequence length="279" mass="32233">GYYSDRYRNIQVAYGTQNIYSSQTDMSLKCHDLNADYILVTSFSSQSQHDSVFYKTSLSSWTTTSINLEIKKELNDDKLEQSNYKYEENNNLESSGEDSDYETVNTSDQFPQEKTTVQWCIVYTNGDELADSNEIFPWNVFGITLDPALKQDHGITFIEPYHPPMSFEDATKQHLIENGNILDAWRLFVHRAKKNDFAAKYWVGYYLQNNILQNSDFYNVEEVLEGSYYPRSVNAQMILKIKPKISINSGNKISNNCKIQQFQPGSKVSHICNFCVKID</sequence>
<protein>
    <submittedName>
        <fullName evidence="2">21499_t:CDS:1</fullName>
    </submittedName>
</protein>
<evidence type="ECO:0000313" key="2">
    <source>
        <dbReference type="EMBL" id="CAG8572657.1"/>
    </source>
</evidence>
<feature type="region of interest" description="Disordered" evidence="1">
    <location>
        <begin position="81"/>
        <end position="105"/>
    </location>
</feature>
<name>A0A9N9FYT8_9GLOM</name>
<organism evidence="2 3">
    <name type="scientific">Dentiscutata erythropus</name>
    <dbReference type="NCBI Taxonomy" id="1348616"/>
    <lineage>
        <taxon>Eukaryota</taxon>
        <taxon>Fungi</taxon>
        <taxon>Fungi incertae sedis</taxon>
        <taxon>Mucoromycota</taxon>
        <taxon>Glomeromycotina</taxon>
        <taxon>Glomeromycetes</taxon>
        <taxon>Diversisporales</taxon>
        <taxon>Gigasporaceae</taxon>
        <taxon>Dentiscutata</taxon>
    </lineage>
</organism>
<feature type="non-terminal residue" evidence="2">
    <location>
        <position position="1"/>
    </location>
</feature>
<evidence type="ECO:0000313" key="3">
    <source>
        <dbReference type="Proteomes" id="UP000789405"/>
    </source>
</evidence>
<keyword evidence="3" id="KW-1185">Reference proteome</keyword>
<evidence type="ECO:0000256" key="1">
    <source>
        <dbReference type="SAM" id="MobiDB-lite"/>
    </source>
</evidence>
<gene>
    <name evidence="2" type="ORF">DERYTH_LOCUS6285</name>
</gene>
<comment type="caution">
    <text evidence="2">The sequence shown here is derived from an EMBL/GenBank/DDBJ whole genome shotgun (WGS) entry which is preliminary data.</text>
</comment>
<dbReference type="Proteomes" id="UP000789405">
    <property type="component" value="Unassembled WGS sequence"/>
</dbReference>
<accession>A0A9N9FYT8</accession>
<dbReference type="EMBL" id="CAJVPY010002808">
    <property type="protein sequence ID" value="CAG8572657.1"/>
    <property type="molecule type" value="Genomic_DNA"/>
</dbReference>
<reference evidence="2" key="1">
    <citation type="submission" date="2021-06" db="EMBL/GenBank/DDBJ databases">
        <authorList>
            <person name="Kallberg Y."/>
            <person name="Tangrot J."/>
            <person name="Rosling A."/>
        </authorList>
    </citation>
    <scope>NUCLEOTIDE SEQUENCE</scope>
    <source>
        <strain evidence="2">MA453B</strain>
    </source>
</reference>
<proteinExistence type="predicted"/>
<dbReference type="AlphaFoldDB" id="A0A9N9FYT8"/>